<dbReference type="Gene3D" id="3.40.190.10">
    <property type="entry name" value="Periplasmic binding protein-like II"/>
    <property type="match status" value="1"/>
</dbReference>
<gene>
    <name evidence="12" type="ORF">QE152_g11212</name>
</gene>
<sequence length="623" mass="71764">MLKILVLIVLIKLSSCINNEELTKFTSNIIRQIFESQCLFYVTKGQYDLKIIYQAIHEVNVSLIKINFDYTEAMICNGYVLVSNSYKDLADIFIKGKYNLKFKANTRVLVFLTKKQIPLQKYYEFNTNIYACDIFVVDGYPTYFHKEKLFTAKLISIRNESVIMKWNINNNFSFNEANFGPITTKEWDLNLLNRNVTASMFNCPPYISYNTETGKFEGMEADILQEVFKKNFLHYKVYNTNNTETNLYEDMIDDMTEGYSDLIMCMPWLDGKHPGKVEISFTYTQQCITFFVPKPHALDQSTFIFRPITVPLAACIIFSGFLTALTYSLISRYQIKVGIVVIFELLRILTLRQAAKTFLTIYDFTRIMVVCWTFFSLLMTTIYSSGLSTFMTYPPLTGGFDTFKDIANGNIEWGGLGEDSIDVFLEHSNPIFKKIDIEWGGLGEDSIDVFLEHSNPIFKKIAKLYSENLTISIINTKLQQEKNVAIYVKTLPSKYIHSENLQELDESSLNAIKMIPKCATLYLVGFALAPNSPYLSYVNSELSKYLEHGLISYWYTKMNTKSGVLKRLAIFHKTYNPNELSPSQIVLQLDELQGAFVLLICGWAIAVVGFICETLYWKYKNHN</sequence>
<comment type="caution">
    <text evidence="12">The sequence shown here is derived from an EMBL/GenBank/DDBJ whole genome shotgun (WGS) entry which is preliminary data.</text>
</comment>
<feature type="transmembrane region" description="Helical" evidence="9">
    <location>
        <begin position="367"/>
        <end position="386"/>
    </location>
</feature>
<evidence type="ECO:0000256" key="5">
    <source>
        <dbReference type="ARBA" id="ARBA00022989"/>
    </source>
</evidence>
<dbReference type="Proteomes" id="UP001458880">
    <property type="component" value="Unassembled WGS sequence"/>
</dbReference>
<keyword evidence="13" id="KW-1185">Reference proteome</keyword>
<dbReference type="SUPFAM" id="SSF53850">
    <property type="entry name" value="Periplasmic binding protein-like II"/>
    <property type="match status" value="1"/>
</dbReference>
<evidence type="ECO:0000313" key="13">
    <source>
        <dbReference type="Proteomes" id="UP001458880"/>
    </source>
</evidence>
<proteinExistence type="inferred from homology"/>
<evidence type="ECO:0000256" key="1">
    <source>
        <dbReference type="ARBA" id="ARBA00004651"/>
    </source>
</evidence>
<evidence type="ECO:0000256" key="6">
    <source>
        <dbReference type="ARBA" id="ARBA00023136"/>
    </source>
</evidence>
<keyword evidence="6 9" id="KW-0472">Membrane</keyword>
<feature type="domain" description="Ionotropic glutamate receptor C-terminal" evidence="11">
    <location>
        <begin position="360"/>
        <end position="602"/>
    </location>
</feature>
<dbReference type="EMBL" id="JASPKY010000108">
    <property type="protein sequence ID" value="KAK9736821.1"/>
    <property type="molecule type" value="Genomic_DNA"/>
</dbReference>
<keyword evidence="10" id="KW-0732">Signal</keyword>
<accession>A0AAW1LTW3</accession>
<dbReference type="GO" id="GO:0050906">
    <property type="term" value="P:detection of stimulus involved in sensory perception"/>
    <property type="evidence" value="ECO:0007669"/>
    <property type="project" value="UniProtKB-ARBA"/>
</dbReference>
<dbReference type="GO" id="GO:0005886">
    <property type="term" value="C:plasma membrane"/>
    <property type="evidence" value="ECO:0007669"/>
    <property type="project" value="UniProtKB-SubCell"/>
</dbReference>
<dbReference type="InterPro" id="IPR052192">
    <property type="entry name" value="Insect_Ionotropic_Sensory_Rcpt"/>
</dbReference>
<protein>
    <submittedName>
        <fullName evidence="12">Ligand-gated ion channel</fullName>
    </submittedName>
</protein>
<keyword evidence="8" id="KW-0325">Glycoprotein</keyword>
<feature type="signal peptide" evidence="10">
    <location>
        <begin position="1"/>
        <end position="16"/>
    </location>
</feature>
<evidence type="ECO:0000313" key="12">
    <source>
        <dbReference type="EMBL" id="KAK9736821.1"/>
    </source>
</evidence>
<evidence type="ECO:0000256" key="2">
    <source>
        <dbReference type="ARBA" id="ARBA00008685"/>
    </source>
</evidence>
<dbReference type="PANTHER" id="PTHR42643">
    <property type="entry name" value="IONOTROPIC RECEPTOR 20A-RELATED"/>
    <property type="match status" value="1"/>
</dbReference>
<evidence type="ECO:0000259" key="11">
    <source>
        <dbReference type="Pfam" id="PF00060"/>
    </source>
</evidence>
<reference evidence="12 13" key="1">
    <citation type="journal article" date="2024" name="BMC Genomics">
        <title>De novo assembly and annotation of Popillia japonica's genome with initial clues to its potential as an invasive pest.</title>
        <authorList>
            <person name="Cucini C."/>
            <person name="Boschi S."/>
            <person name="Funari R."/>
            <person name="Cardaioli E."/>
            <person name="Iannotti N."/>
            <person name="Marturano G."/>
            <person name="Paoli F."/>
            <person name="Bruttini M."/>
            <person name="Carapelli A."/>
            <person name="Frati F."/>
            <person name="Nardi F."/>
        </authorList>
    </citation>
    <scope>NUCLEOTIDE SEQUENCE [LARGE SCALE GENOMIC DNA]</scope>
    <source>
        <strain evidence="12">DMR45628</strain>
    </source>
</reference>
<evidence type="ECO:0000256" key="8">
    <source>
        <dbReference type="ARBA" id="ARBA00023180"/>
    </source>
</evidence>
<dbReference type="PANTHER" id="PTHR42643:SF35">
    <property type="entry name" value="IONOTROPIC RECEPTOR 68A, ISOFORM A"/>
    <property type="match status" value="1"/>
</dbReference>
<keyword evidence="7" id="KW-0675">Receptor</keyword>
<keyword evidence="5 9" id="KW-1133">Transmembrane helix</keyword>
<dbReference type="Gene3D" id="1.10.287.70">
    <property type="match status" value="1"/>
</dbReference>
<evidence type="ECO:0000256" key="3">
    <source>
        <dbReference type="ARBA" id="ARBA00022475"/>
    </source>
</evidence>
<dbReference type="Pfam" id="PF00060">
    <property type="entry name" value="Lig_chan"/>
    <property type="match status" value="1"/>
</dbReference>
<evidence type="ECO:0000256" key="7">
    <source>
        <dbReference type="ARBA" id="ARBA00023170"/>
    </source>
</evidence>
<keyword evidence="3" id="KW-1003">Cell membrane</keyword>
<comment type="similarity">
    <text evidence="2">Belongs to the glutamate-gated ion channel (TC 1.A.10.1) family.</text>
</comment>
<feature type="chain" id="PRO_5043665504" evidence="10">
    <location>
        <begin position="17"/>
        <end position="623"/>
    </location>
</feature>
<evidence type="ECO:0000256" key="10">
    <source>
        <dbReference type="SAM" id="SignalP"/>
    </source>
</evidence>
<organism evidence="12 13">
    <name type="scientific">Popillia japonica</name>
    <name type="common">Japanese beetle</name>
    <dbReference type="NCBI Taxonomy" id="7064"/>
    <lineage>
        <taxon>Eukaryota</taxon>
        <taxon>Metazoa</taxon>
        <taxon>Ecdysozoa</taxon>
        <taxon>Arthropoda</taxon>
        <taxon>Hexapoda</taxon>
        <taxon>Insecta</taxon>
        <taxon>Pterygota</taxon>
        <taxon>Neoptera</taxon>
        <taxon>Endopterygota</taxon>
        <taxon>Coleoptera</taxon>
        <taxon>Polyphaga</taxon>
        <taxon>Scarabaeiformia</taxon>
        <taxon>Scarabaeidae</taxon>
        <taxon>Rutelinae</taxon>
        <taxon>Popillia</taxon>
    </lineage>
</organism>
<name>A0AAW1LTW3_POPJA</name>
<feature type="transmembrane region" description="Helical" evidence="9">
    <location>
        <begin position="595"/>
        <end position="617"/>
    </location>
</feature>
<evidence type="ECO:0000256" key="9">
    <source>
        <dbReference type="SAM" id="Phobius"/>
    </source>
</evidence>
<dbReference type="GO" id="GO:0015276">
    <property type="term" value="F:ligand-gated monoatomic ion channel activity"/>
    <property type="evidence" value="ECO:0007669"/>
    <property type="project" value="InterPro"/>
</dbReference>
<evidence type="ECO:0000256" key="4">
    <source>
        <dbReference type="ARBA" id="ARBA00022692"/>
    </source>
</evidence>
<feature type="transmembrane region" description="Helical" evidence="9">
    <location>
        <begin position="308"/>
        <end position="330"/>
    </location>
</feature>
<dbReference type="AlphaFoldDB" id="A0AAW1LTW3"/>
<dbReference type="InterPro" id="IPR001320">
    <property type="entry name" value="Iontro_rcpt_C"/>
</dbReference>
<comment type="subcellular location">
    <subcellularLocation>
        <location evidence="1">Cell membrane</location>
        <topology evidence="1">Multi-pass membrane protein</topology>
    </subcellularLocation>
</comment>
<keyword evidence="4 9" id="KW-0812">Transmembrane</keyword>